<evidence type="ECO:0000313" key="9">
    <source>
        <dbReference type="EMBL" id="OWV11529.1"/>
    </source>
</evidence>
<comment type="caution">
    <text evidence="9">The sequence shown here is derived from an EMBL/GenBank/DDBJ whole genome shotgun (WGS) entry which is preliminary data.</text>
</comment>
<sequence>MTRRTLLGWTQALLGAVCGAALGAILFRSWHDVAVVEAWLNAHLVSAVGLADTTSVGAAVTFPLDKQWVGFLVSTGCSVSMLLIPPFVLASLLVGFRRLTLSRAAITVALAVAMLVTVNQLRLAAVVAAMQMWGFEVGYQRSHVLIGSVISTLGLIAVAIIFLLVVGRSHRPGRQRDAH</sequence>
<feature type="transmembrane region" description="Helical" evidence="8">
    <location>
        <begin position="108"/>
        <end position="133"/>
    </location>
</feature>
<feature type="transmembrane region" description="Helical" evidence="8">
    <location>
        <begin position="145"/>
        <end position="166"/>
    </location>
</feature>
<dbReference type="NCBIfam" id="TIGR04178">
    <property type="entry name" value="exo_archaeo"/>
    <property type="match status" value="1"/>
</dbReference>
<dbReference type="GO" id="GO:0006508">
    <property type="term" value="P:proteolysis"/>
    <property type="evidence" value="ECO:0007669"/>
    <property type="project" value="UniProtKB-KW"/>
</dbReference>
<accession>A0A2D0AX64</accession>
<evidence type="ECO:0000256" key="7">
    <source>
        <dbReference type="ARBA" id="ARBA00023136"/>
    </source>
</evidence>
<evidence type="ECO:0000256" key="5">
    <source>
        <dbReference type="ARBA" id="ARBA00022801"/>
    </source>
</evidence>
<name>A0A2D0AX64_9ACTN</name>
<evidence type="ECO:0000256" key="3">
    <source>
        <dbReference type="ARBA" id="ARBA00022670"/>
    </source>
</evidence>
<keyword evidence="2" id="KW-1003">Cell membrane</keyword>
<reference evidence="9 10" key="1">
    <citation type="submission" date="2017-03" db="EMBL/GenBank/DDBJ databases">
        <title>Whole genome sequence of Micromonospora wenchangensis, isolated from mangrove soil.</title>
        <authorList>
            <person name="Yang H."/>
        </authorList>
    </citation>
    <scope>NUCLEOTIDE SEQUENCE [LARGE SCALE GENOMIC DNA]</scope>
    <source>
        <strain evidence="9 10">CCTCC AA 2012002</strain>
    </source>
</reference>
<evidence type="ECO:0000256" key="2">
    <source>
        <dbReference type="ARBA" id="ARBA00022475"/>
    </source>
</evidence>
<dbReference type="Proteomes" id="UP000197174">
    <property type="component" value="Unassembled WGS sequence"/>
</dbReference>
<proteinExistence type="predicted"/>
<keyword evidence="5" id="KW-0378">Hydrolase</keyword>
<protein>
    <recommendedName>
        <fullName evidence="11">Exosortase/archaeosortase family protein</fullName>
    </recommendedName>
</protein>
<comment type="subcellular location">
    <subcellularLocation>
        <location evidence="1">Cell membrane</location>
        <topology evidence="1">Multi-pass membrane protein</topology>
    </subcellularLocation>
</comment>
<dbReference type="AlphaFoldDB" id="A0A2D0AX64"/>
<dbReference type="InterPro" id="IPR026392">
    <property type="entry name" value="Exo/Archaeosortase_dom"/>
</dbReference>
<keyword evidence="7 8" id="KW-0472">Membrane</keyword>
<keyword evidence="4 8" id="KW-0812">Transmembrane</keyword>
<evidence type="ECO:0000256" key="6">
    <source>
        <dbReference type="ARBA" id="ARBA00022989"/>
    </source>
</evidence>
<evidence type="ECO:0000256" key="4">
    <source>
        <dbReference type="ARBA" id="ARBA00022692"/>
    </source>
</evidence>
<keyword evidence="6 8" id="KW-1133">Transmembrane helix</keyword>
<evidence type="ECO:0000313" key="10">
    <source>
        <dbReference type="Proteomes" id="UP000197174"/>
    </source>
</evidence>
<dbReference type="GO" id="GO:0005886">
    <property type="term" value="C:plasma membrane"/>
    <property type="evidence" value="ECO:0007669"/>
    <property type="project" value="UniProtKB-SubCell"/>
</dbReference>
<evidence type="ECO:0008006" key="11">
    <source>
        <dbReference type="Google" id="ProtNLM"/>
    </source>
</evidence>
<evidence type="ECO:0000256" key="1">
    <source>
        <dbReference type="ARBA" id="ARBA00004651"/>
    </source>
</evidence>
<gene>
    <name evidence="9" type="ORF">B5D80_04365</name>
</gene>
<feature type="transmembrane region" description="Helical" evidence="8">
    <location>
        <begin position="68"/>
        <end position="96"/>
    </location>
</feature>
<dbReference type="RefSeq" id="WP_088642452.1">
    <property type="nucleotide sequence ID" value="NZ_JBFAMK010000005.1"/>
</dbReference>
<dbReference type="GO" id="GO:0008233">
    <property type="term" value="F:peptidase activity"/>
    <property type="evidence" value="ECO:0007669"/>
    <property type="project" value="UniProtKB-KW"/>
</dbReference>
<dbReference type="EMBL" id="MZMV01000005">
    <property type="protein sequence ID" value="OWV11529.1"/>
    <property type="molecule type" value="Genomic_DNA"/>
</dbReference>
<evidence type="ECO:0000256" key="8">
    <source>
        <dbReference type="SAM" id="Phobius"/>
    </source>
</evidence>
<dbReference type="OrthoDB" id="5194573at2"/>
<keyword evidence="10" id="KW-1185">Reference proteome</keyword>
<organism evidence="9 10">
    <name type="scientific">Micromonospora wenchangensis</name>
    <dbReference type="NCBI Taxonomy" id="1185415"/>
    <lineage>
        <taxon>Bacteria</taxon>
        <taxon>Bacillati</taxon>
        <taxon>Actinomycetota</taxon>
        <taxon>Actinomycetes</taxon>
        <taxon>Micromonosporales</taxon>
        <taxon>Micromonosporaceae</taxon>
        <taxon>Micromonospora</taxon>
    </lineage>
</organism>
<keyword evidence="3" id="KW-0645">Protease</keyword>